<dbReference type="NCBIfam" id="TIGR00931">
    <property type="entry name" value="antiport_nhaC"/>
    <property type="match status" value="1"/>
</dbReference>
<dbReference type="PANTHER" id="PTHR33451:SF3">
    <property type="entry name" value="MALATE-2H(+)_NA(+)-LACTATE ANTIPORTER"/>
    <property type="match status" value="1"/>
</dbReference>
<evidence type="ECO:0000256" key="2">
    <source>
        <dbReference type="ARBA" id="ARBA00022448"/>
    </source>
</evidence>
<feature type="domain" description="Na+/H+ antiporter NhaC-like C-terminal" evidence="10">
    <location>
        <begin position="157"/>
        <end position="451"/>
    </location>
</feature>
<feature type="transmembrane region" description="Helical" evidence="9">
    <location>
        <begin position="34"/>
        <end position="52"/>
    </location>
</feature>
<feature type="transmembrane region" description="Helical" evidence="9">
    <location>
        <begin position="348"/>
        <end position="377"/>
    </location>
</feature>
<feature type="transmembrane region" description="Helical" evidence="9">
    <location>
        <begin position="12"/>
        <end position="28"/>
    </location>
</feature>
<keyword evidence="3" id="KW-0050">Antiport</keyword>
<dbReference type="GO" id="GO:0015297">
    <property type="term" value="F:antiporter activity"/>
    <property type="evidence" value="ECO:0007669"/>
    <property type="project" value="UniProtKB-KW"/>
</dbReference>
<evidence type="ECO:0000256" key="8">
    <source>
        <dbReference type="ARBA" id="ARBA00038435"/>
    </source>
</evidence>
<keyword evidence="6 9" id="KW-1133">Transmembrane helix</keyword>
<feature type="transmembrane region" description="Helical" evidence="9">
    <location>
        <begin position="429"/>
        <end position="448"/>
    </location>
</feature>
<evidence type="ECO:0000256" key="5">
    <source>
        <dbReference type="ARBA" id="ARBA00022692"/>
    </source>
</evidence>
<dbReference type="AlphaFoldDB" id="A0A942U4V7"/>
<evidence type="ECO:0000256" key="9">
    <source>
        <dbReference type="SAM" id="Phobius"/>
    </source>
</evidence>
<feature type="transmembrane region" description="Helical" evidence="9">
    <location>
        <begin position="257"/>
        <end position="286"/>
    </location>
</feature>
<feature type="transmembrane region" description="Helical" evidence="9">
    <location>
        <begin position="228"/>
        <end position="251"/>
    </location>
</feature>
<sequence>MKKELSTGKSLIPIIALIGAAALSIFIWKAGMHIPLMIGVIAAAIVSIMAGWSWDDVQKMMVNGVSRALPAVFILLIIGIIVGTWIASGVIPTMIYYGLSIIKPAMFVPIVALVTGIISITLGSSFTSIATIGLAFMAIGEGLGFSPGLVAGAVISGAYFGDKLSPLSDTTNIAPAMAETDLFSHVKHMLWDTIPAFLLSILLYWVVGQSAGIHGGADTKVIGAMKTGLDDVFVIHPLLLLVPVFTIILMVKKIPAIPALMGVGILGGVLAIFVQGSSVTTVIQVMTSGFHAESGIKALDSLLNRGGLMSMLGTIGLLILATALGGILEETGSFEVLTKKMMSKVHSTGTLISTTILSTFIVAFASGAQFLAIILPARTFVKNYKKMGIDTKNLSRCVEAAGTVGINLVPWGVPAVFAAGILGVSPGEFIPFAFFAFLVPLMNILFGFTGWTITKKNYEGETNHKRSVSL</sequence>
<protein>
    <submittedName>
        <fullName evidence="11">Na+/H+ antiporter NhaC</fullName>
    </submittedName>
</protein>
<dbReference type="EMBL" id="JAGYPF010000002">
    <property type="protein sequence ID" value="MBS4212902.1"/>
    <property type="molecule type" value="Genomic_DNA"/>
</dbReference>
<accession>A0A942U4V7</accession>
<feature type="transmembrane region" description="Helical" evidence="9">
    <location>
        <begin position="134"/>
        <end position="160"/>
    </location>
</feature>
<dbReference type="Pfam" id="PF03553">
    <property type="entry name" value="Na_H_antiporter"/>
    <property type="match status" value="1"/>
</dbReference>
<evidence type="ECO:0000313" key="11">
    <source>
        <dbReference type="EMBL" id="MBS4212902.1"/>
    </source>
</evidence>
<gene>
    <name evidence="11" type="primary">nhaC</name>
    <name evidence="11" type="ORF">KHA99_10640</name>
</gene>
<evidence type="ECO:0000256" key="4">
    <source>
        <dbReference type="ARBA" id="ARBA00022475"/>
    </source>
</evidence>
<evidence type="ECO:0000256" key="6">
    <source>
        <dbReference type="ARBA" id="ARBA00022989"/>
    </source>
</evidence>
<keyword evidence="4" id="KW-1003">Cell membrane</keyword>
<evidence type="ECO:0000256" key="7">
    <source>
        <dbReference type="ARBA" id="ARBA00023136"/>
    </source>
</evidence>
<comment type="similarity">
    <text evidence="8">Belongs to the NhaC Na(+)/H(+) (TC 2.A.35) antiporter family.</text>
</comment>
<organism evidence="11 12">
    <name type="scientific">Neobacillus rhizophilus</name>
    <dbReference type="NCBI Taxonomy" id="2833579"/>
    <lineage>
        <taxon>Bacteria</taxon>
        <taxon>Bacillati</taxon>
        <taxon>Bacillota</taxon>
        <taxon>Bacilli</taxon>
        <taxon>Bacillales</taxon>
        <taxon>Bacillaceae</taxon>
        <taxon>Neobacillus</taxon>
    </lineage>
</organism>
<dbReference type="PANTHER" id="PTHR33451">
    <property type="entry name" value="MALATE-2H(+)/NA(+)-LACTATE ANTIPORTER"/>
    <property type="match status" value="1"/>
</dbReference>
<dbReference type="InterPro" id="IPR004770">
    <property type="entry name" value="Na/H_antiport_NhaC"/>
</dbReference>
<dbReference type="InterPro" id="IPR052180">
    <property type="entry name" value="NhaC_Na-H+_Antiporter"/>
</dbReference>
<evidence type="ECO:0000256" key="1">
    <source>
        <dbReference type="ARBA" id="ARBA00004651"/>
    </source>
</evidence>
<feature type="transmembrane region" description="Helical" evidence="9">
    <location>
        <begin position="72"/>
        <end position="95"/>
    </location>
</feature>
<feature type="transmembrane region" description="Helical" evidence="9">
    <location>
        <begin position="398"/>
        <end position="423"/>
    </location>
</feature>
<comment type="subcellular location">
    <subcellularLocation>
        <location evidence="1">Cell membrane</location>
        <topology evidence="1">Multi-pass membrane protein</topology>
    </subcellularLocation>
</comment>
<feature type="transmembrane region" description="Helical" evidence="9">
    <location>
        <begin position="189"/>
        <end position="207"/>
    </location>
</feature>
<evidence type="ECO:0000256" key="3">
    <source>
        <dbReference type="ARBA" id="ARBA00022449"/>
    </source>
</evidence>
<proteinExistence type="inferred from homology"/>
<keyword evidence="5 9" id="KW-0812">Transmembrane</keyword>
<dbReference type="InterPro" id="IPR018461">
    <property type="entry name" value="Na/H_Antiport_NhaC-like_C"/>
</dbReference>
<dbReference type="GO" id="GO:0005886">
    <property type="term" value="C:plasma membrane"/>
    <property type="evidence" value="ECO:0007669"/>
    <property type="project" value="UniProtKB-SubCell"/>
</dbReference>
<dbReference type="RefSeq" id="WP_213117422.1">
    <property type="nucleotide sequence ID" value="NZ_JAGYPF010000002.1"/>
</dbReference>
<evidence type="ECO:0000313" key="12">
    <source>
        <dbReference type="Proteomes" id="UP000679749"/>
    </source>
</evidence>
<reference evidence="11" key="1">
    <citation type="submission" date="2021-05" db="EMBL/GenBank/DDBJ databases">
        <title>Novel Bacillus species.</title>
        <authorList>
            <person name="Liu G."/>
        </authorList>
    </citation>
    <scope>NUCLEOTIDE SEQUENCE</scope>
    <source>
        <strain evidence="11">FJAT-49825</strain>
    </source>
</reference>
<feature type="transmembrane region" description="Helical" evidence="9">
    <location>
        <begin position="307"/>
        <end position="328"/>
    </location>
</feature>
<dbReference type="Proteomes" id="UP000679749">
    <property type="component" value="Unassembled WGS sequence"/>
</dbReference>
<keyword evidence="12" id="KW-1185">Reference proteome</keyword>
<feature type="transmembrane region" description="Helical" evidence="9">
    <location>
        <begin position="101"/>
        <end position="122"/>
    </location>
</feature>
<comment type="caution">
    <text evidence="11">The sequence shown here is derived from an EMBL/GenBank/DDBJ whole genome shotgun (WGS) entry which is preliminary data.</text>
</comment>
<keyword evidence="2" id="KW-0813">Transport</keyword>
<name>A0A942U4V7_9BACI</name>
<evidence type="ECO:0000259" key="10">
    <source>
        <dbReference type="Pfam" id="PF03553"/>
    </source>
</evidence>
<keyword evidence="7 9" id="KW-0472">Membrane</keyword>